<dbReference type="EMBL" id="HBED01035551">
    <property type="protein sequence ID" value="CAD8319400.1"/>
    <property type="molecule type" value="Transcribed_RNA"/>
</dbReference>
<feature type="compositionally biased region" description="Basic and acidic residues" evidence="1">
    <location>
        <begin position="98"/>
        <end position="114"/>
    </location>
</feature>
<name>A0A7R9WAY0_9STRA</name>
<gene>
    <name evidence="3" type="ORF">TDUB1175_LOCUS17831</name>
</gene>
<feature type="transmembrane region" description="Helical" evidence="2">
    <location>
        <begin position="19"/>
        <end position="38"/>
    </location>
</feature>
<evidence type="ECO:0000313" key="3">
    <source>
        <dbReference type="EMBL" id="CAD8319400.1"/>
    </source>
</evidence>
<keyword evidence="2" id="KW-1133">Transmembrane helix</keyword>
<accession>A0A7R9WAY0</accession>
<feature type="region of interest" description="Disordered" evidence="1">
    <location>
        <begin position="60"/>
        <end position="114"/>
    </location>
</feature>
<dbReference type="AlphaFoldDB" id="A0A7R9WAY0"/>
<evidence type="ECO:0000256" key="1">
    <source>
        <dbReference type="SAM" id="MobiDB-lite"/>
    </source>
</evidence>
<keyword evidence="2" id="KW-0812">Transmembrane</keyword>
<proteinExistence type="predicted"/>
<organism evidence="3">
    <name type="scientific">Pseudictyota dubia</name>
    <dbReference type="NCBI Taxonomy" id="2749911"/>
    <lineage>
        <taxon>Eukaryota</taxon>
        <taxon>Sar</taxon>
        <taxon>Stramenopiles</taxon>
        <taxon>Ochrophyta</taxon>
        <taxon>Bacillariophyta</taxon>
        <taxon>Mediophyceae</taxon>
        <taxon>Biddulphiophycidae</taxon>
        <taxon>Eupodiscales</taxon>
        <taxon>Odontellaceae</taxon>
        <taxon>Pseudictyota</taxon>
    </lineage>
</organism>
<evidence type="ECO:0000256" key="2">
    <source>
        <dbReference type="SAM" id="Phobius"/>
    </source>
</evidence>
<protein>
    <submittedName>
        <fullName evidence="3">Uncharacterized protein</fullName>
    </submittedName>
</protein>
<sequence>MCRGDGNSCALFFGSKTDIVAAVFWLISALAIFLKYPAPQPKEGDTRSGLPAPEVEVASVDATDTASEDVVEVERPAESLDLPVEGDADAQMPPPIHDPADKTSGKKETEGEIV</sequence>
<reference evidence="3" key="1">
    <citation type="submission" date="2021-01" db="EMBL/GenBank/DDBJ databases">
        <authorList>
            <person name="Corre E."/>
            <person name="Pelletier E."/>
            <person name="Niang G."/>
            <person name="Scheremetjew M."/>
            <person name="Finn R."/>
            <person name="Kale V."/>
            <person name="Holt S."/>
            <person name="Cochrane G."/>
            <person name="Meng A."/>
            <person name="Brown T."/>
            <person name="Cohen L."/>
        </authorList>
    </citation>
    <scope>NUCLEOTIDE SEQUENCE</scope>
    <source>
        <strain evidence="3">CCMP147</strain>
    </source>
</reference>
<keyword evidence="2" id="KW-0472">Membrane</keyword>